<keyword evidence="9" id="KW-0143">Chaperone</keyword>
<evidence type="ECO:0000313" key="15">
    <source>
        <dbReference type="Proteomes" id="UP001589609"/>
    </source>
</evidence>
<comment type="similarity">
    <text evidence="2 13">Belongs to the heat shock protein 70 family.</text>
</comment>
<evidence type="ECO:0000256" key="5">
    <source>
        <dbReference type="ARBA" id="ARBA00022553"/>
    </source>
</evidence>
<comment type="caution">
    <text evidence="14">The sequence shown here is derived from an EMBL/GenBank/DDBJ whole genome shotgun (WGS) entry which is preliminary data.</text>
</comment>
<dbReference type="Gene3D" id="2.60.34.10">
    <property type="entry name" value="Substrate Binding Domain Of DNAk, Chain A, domain 1"/>
    <property type="match status" value="1"/>
</dbReference>
<evidence type="ECO:0000256" key="6">
    <source>
        <dbReference type="ARBA" id="ARBA00022741"/>
    </source>
</evidence>
<dbReference type="PROSITE" id="PS00297">
    <property type="entry name" value="HSP70_1"/>
    <property type="match status" value="1"/>
</dbReference>
<keyword evidence="8" id="KW-0346">Stress response</keyword>
<evidence type="ECO:0000256" key="3">
    <source>
        <dbReference type="ARBA" id="ARBA00014415"/>
    </source>
</evidence>
<dbReference type="SUPFAM" id="SSF53067">
    <property type="entry name" value="Actin-like ATPase domain"/>
    <property type="match status" value="2"/>
</dbReference>
<dbReference type="Gene3D" id="3.90.640.10">
    <property type="entry name" value="Actin, Chain A, domain 4"/>
    <property type="match status" value="1"/>
</dbReference>
<sequence length="519" mass="57141">MGTAIGIDLGTSNSTAAIYRNGKVQSIPIEGKSILPSVVSCKDDGQILVGNSAKSRLYIDPQNSVSSSKRFIGNPSKVYHIQNKQVTPIDIAQYILEKIKNEASKHLGEEVTDAVITIPAYFTEEQREATKQAGERAGLKVLRLVAEPTAAAIVYGLDRERNQTIMVYDLGGGTFDVSILKVDSVSEETQAVFTILSKEGEPKLGGYDIDRVIMKLVAEDFKQKSKLDLLDLEADQGVAAADLLEAQQKLQEACEQVKKELSETDVAVLEIANVIKDEFGVIHHIEYELTREAFERAIDPLIEQTIHTMKKAIENAKLDIRDISRVILAGGSSRIPLVSQRIKQLLNKEPYANIDPDTVVAQGAAIFGASLGVPTDKLDETNKVEQEDKPNAEIEMNNIVTHHLGIEVRGGRFNPIIEKGIELTKEHPVVSMEKVYSTSEDDMTEMRISVFQTPEIVEYVSDQQCVCIGEFFLIGIPSAPKGTHRITVRFEVNQQNEVIVNAALNGAEEVTSQMTIQRG</sequence>
<protein>
    <recommendedName>
        <fullName evidence="3">Chaperone protein DnaK</fullName>
    </recommendedName>
    <alternativeName>
        <fullName evidence="4">Chaperone protein dnaK</fullName>
    </alternativeName>
    <alternativeName>
        <fullName evidence="12">HSP70</fullName>
    </alternativeName>
    <alternativeName>
        <fullName evidence="11">Heat shock 70 kDa protein</fullName>
    </alternativeName>
    <alternativeName>
        <fullName evidence="10">Heat shock protein 70</fullName>
    </alternativeName>
</protein>
<evidence type="ECO:0000256" key="11">
    <source>
        <dbReference type="ARBA" id="ARBA00030945"/>
    </source>
</evidence>
<dbReference type="SUPFAM" id="SSF100920">
    <property type="entry name" value="Heat shock protein 70kD (HSP70), peptide-binding domain"/>
    <property type="match status" value="1"/>
</dbReference>
<evidence type="ECO:0000256" key="4">
    <source>
        <dbReference type="ARBA" id="ARBA00017249"/>
    </source>
</evidence>
<evidence type="ECO:0000256" key="2">
    <source>
        <dbReference type="ARBA" id="ARBA00007381"/>
    </source>
</evidence>
<keyword evidence="15" id="KW-1185">Reference proteome</keyword>
<evidence type="ECO:0000256" key="12">
    <source>
        <dbReference type="ARBA" id="ARBA00033103"/>
    </source>
</evidence>
<dbReference type="InterPro" id="IPR029047">
    <property type="entry name" value="HSP70_peptide-bd_sf"/>
</dbReference>
<evidence type="ECO:0000256" key="13">
    <source>
        <dbReference type="RuleBase" id="RU003322"/>
    </source>
</evidence>
<organism evidence="14 15">
    <name type="scientific">Ectobacillus funiculus</name>
    <dbReference type="NCBI Taxonomy" id="137993"/>
    <lineage>
        <taxon>Bacteria</taxon>
        <taxon>Bacillati</taxon>
        <taxon>Bacillota</taxon>
        <taxon>Bacilli</taxon>
        <taxon>Bacillales</taxon>
        <taxon>Bacillaceae</taxon>
        <taxon>Ectobacillus</taxon>
    </lineage>
</organism>
<dbReference type="PANTHER" id="PTHR19375">
    <property type="entry name" value="HEAT SHOCK PROTEIN 70KDA"/>
    <property type="match status" value="1"/>
</dbReference>
<dbReference type="InterPro" id="IPR043129">
    <property type="entry name" value="ATPase_NBD"/>
</dbReference>
<dbReference type="Proteomes" id="UP001589609">
    <property type="component" value="Unassembled WGS sequence"/>
</dbReference>
<gene>
    <name evidence="14" type="ORF">ACFFMS_11215</name>
</gene>
<evidence type="ECO:0000256" key="9">
    <source>
        <dbReference type="ARBA" id="ARBA00023186"/>
    </source>
</evidence>
<proteinExistence type="inferred from homology"/>
<evidence type="ECO:0000256" key="10">
    <source>
        <dbReference type="ARBA" id="ARBA00030019"/>
    </source>
</evidence>
<accession>A0ABV5WEK2</accession>
<keyword evidence="5" id="KW-0597">Phosphoprotein</keyword>
<dbReference type="Pfam" id="PF00012">
    <property type="entry name" value="HSP70"/>
    <property type="match status" value="1"/>
</dbReference>
<evidence type="ECO:0000256" key="1">
    <source>
        <dbReference type="ARBA" id="ARBA00002290"/>
    </source>
</evidence>
<keyword evidence="6 13" id="KW-0547">Nucleotide-binding</keyword>
<dbReference type="EMBL" id="JBHMAF010000051">
    <property type="protein sequence ID" value="MFB9759029.1"/>
    <property type="molecule type" value="Genomic_DNA"/>
</dbReference>
<dbReference type="Gene3D" id="3.30.420.40">
    <property type="match status" value="2"/>
</dbReference>
<dbReference type="RefSeq" id="WP_379949314.1">
    <property type="nucleotide sequence ID" value="NZ_JBHMAF010000051.1"/>
</dbReference>
<evidence type="ECO:0000256" key="8">
    <source>
        <dbReference type="ARBA" id="ARBA00023016"/>
    </source>
</evidence>
<evidence type="ECO:0000313" key="14">
    <source>
        <dbReference type="EMBL" id="MFB9759029.1"/>
    </source>
</evidence>
<dbReference type="PROSITE" id="PS01036">
    <property type="entry name" value="HSP70_3"/>
    <property type="match status" value="1"/>
</dbReference>
<dbReference type="PROSITE" id="PS00329">
    <property type="entry name" value="HSP70_2"/>
    <property type="match status" value="1"/>
</dbReference>
<evidence type="ECO:0000256" key="7">
    <source>
        <dbReference type="ARBA" id="ARBA00022840"/>
    </source>
</evidence>
<dbReference type="PRINTS" id="PR00301">
    <property type="entry name" value="HEATSHOCK70"/>
</dbReference>
<keyword evidence="7 13" id="KW-0067">ATP-binding</keyword>
<dbReference type="CDD" id="cd24029">
    <property type="entry name" value="ASKHA_NBD_HSP70_DnaK_HscA_HscC"/>
    <property type="match status" value="1"/>
</dbReference>
<comment type="function">
    <text evidence="1">Acts as a chaperone.</text>
</comment>
<reference evidence="14 15" key="1">
    <citation type="submission" date="2024-09" db="EMBL/GenBank/DDBJ databases">
        <authorList>
            <person name="Sun Q."/>
            <person name="Mori K."/>
        </authorList>
    </citation>
    <scope>NUCLEOTIDE SEQUENCE [LARGE SCALE GENOMIC DNA]</scope>
    <source>
        <strain evidence="14 15">JCM 11201</strain>
    </source>
</reference>
<dbReference type="InterPro" id="IPR018181">
    <property type="entry name" value="Heat_shock_70_CS"/>
</dbReference>
<name>A0ABV5WEK2_9BACI</name>
<dbReference type="InterPro" id="IPR013126">
    <property type="entry name" value="Hsp_70_fam"/>
</dbReference>